<evidence type="ECO:0000256" key="5">
    <source>
        <dbReference type="ARBA" id="ARBA00022679"/>
    </source>
</evidence>
<dbReference type="Proteomes" id="UP000075884">
    <property type="component" value="Unassembled WGS sequence"/>
</dbReference>
<dbReference type="STRING" id="7168.A0A182N2W3"/>
<reference evidence="12" key="1">
    <citation type="submission" date="2013-03" db="EMBL/GenBank/DDBJ databases">
        <title>The Genome Sequence of Anopheles dirus WRAIR2.</title>
        <authorList>
            <consortium name="The Broad Institute Genomics Platform"/>
            <person name="Neafsey D.E."/>
            <person name="Walton C."/>
            <person name="Walker B."/>
            <person name="Young S.K."/>
            <person name="Zeng Q."/>
            <person name="Gargeya S."/>
            <person name="Fitzgerald M."/>
            <person name="Haas B."/>
            <person name="Abouelleil A."/>
            <person name="Allen A.W."/>
            <person name="Alvarado L."/>
            <person name="Arachchi H.M."/>
            <person name="Berlin A.M."/>
            <person name="Chapman S.B."/>
            <person name="Gainer-Dewar J."/>
            <person name="Goldberg J."/>
            <person name="Griggs A."/>
            <person name="Gujja S."/>
            <person name="Hansen M."/>
            <person name="Howarth C."/>
            <person name="Imamovic A."/>
            <person name="Ireland A."/>
            <person name="Larimer J."/>
            <person name="McCowan C."/>
            <person name="Murphy C."/>
            <person name="Pearson M."/>
            <person name="Poon T.W."/>
            <person name="Priest M."/>
            <person name="Roberts A."/>
            <person name="Saif S."/>
            <person name="Shea T."/>
            <person name="Sisk P."/>
            <person name="Sykes S."/>
            <person name="Wortman J."/>
            <person name="Nusbaum C."/>
            <person name="Birren B."/>
        </authorList>
    </citation>
    <scope>NUCLEOTIDE SEQUENCE [LARGE SCALE GENOMIC DNA]</scope>
    <source>
        <strain evidence="12">WRAIR2</strain>
    </source>
</reference>
<comment type="catalytic activity">
    <reaction evidence="9">
        <text>L-threonyl-[protein] + ATP = O-phospho-L-threonyl-[protein] + ADP + H(+)</text>
        <dbReference type="Rhea" id="RHEA:46608"/>
        <dbReference type="Rhea" id="RHEA-COMP:11060"/>
        <dbReference type="Rhea" id="RHEA-COMP:11605"/>
        <dbReference type="ChEBI" id="CHEBI:15378"/>
        <dbReference type="ChEBI" id="CHEBI:30013"/>
        <dbReference type="ChEBI" id="CHEBI:30616"/>
        <dbReference type="ChEBI" id="CHEBI:61977"/>
        <dbReference type="ChEBI" id="CHEBI:456216"/>
        <dbReference type="EC" id="2.7.11.1"/>
    </reaction>
</comment>
<dbReference type="FunFam" id="3.30.200.20:FF:000156">
    <property type="entry name" value="MAP kinase-activated protein kinase 3"/>
    <property type="match status" value="1"/>
</dbReference>
<reference evidence="11" key="2">
    <citation type="submission" date="2020-05" db="UniProtKB">
        <authorList>
            <consortium name="EnsemblMetazoa"/>
        </authorList>
    </citation>
    <scope>IDENTIFICATION</scope>
    <source>
        <strain evidence="11">WRAIR2</strain>
    </source>
</reference>
<evidence type="ECO:0000256" key="4">
    <source>
        <dbReference type="ARBA" id="ARBA00022553"/>
    </source>
</evidence>
<comment type="catalytic activity">
    <reaction evidence="10">
        <text>L-seryl-[protein] + ATP = O-phospho-L-seryl-[protein] + ADP + H(+)</text>
        <dbReference type="Rhea" id="RHEA:17989"/>
        <dbReference type="Rhea" id="RHEA-COMP:9863"/>
        <dbReference type="Rhea" id="RHEA-COMP:11604"/>
        <dbReference type="ChEBI" id="CHEBI:15378"/>
        <dbReference type="ChEBI" id="CHEBI:29999"/>
        <dbReference type="ChEBI" id="CHEBI:30616"/>
        <dbReference type="ChEBI" id="CHEBI:83421"/>
        <dbReference type="ChEBI" id="CHEBI:456216"/>
        <dbReference type="EC" id="2.7.11.1"/>
    </reaction>
</comment>
<evidence type="ECO:0000256" key="1">
    <source>
        <dbReference type="ARBA" id="ARBA00006692"/>
    </source>
</evidence>
<evidence type="ECO:0000256" key="3">
    <source>
        <dbReference type="ARBA" id="ARBA00022527"/>
    </source>
</evidence>
<organism evidence="11 12">
    <name type="scientific">Anopheles dirus</name>
    <dbReference type="NCBI Taxonomy" id="7168"/>
    <lineage>
        <taxon>Eukaryota</taxon>
        <taxon>Metazoa</taxon>
        <taxon>Ecdysozoa</taxon>
        <taxon>Arthropoda</taxon>
        <taxon>Hexapoda</taxon>
        <taxon>Insecta</taxon>
        <taxon>Pterygota</taxon>
        <taxon>Neoptera</taxon>
        <taxon>Endopterygota</taxon>
        <taxon>Diptera</taxon>
        <taxon>Nematocera</taxon>
        <taxon>Culicoidea</taxon>
        <taxon>Culicidae</taxon>
        <taxon>Anophelinae</taxon>
        <taxon>Anopheles</taxon>
    </lineage>
</organism>
<proteinExistence type="inferred from homology"/>
<dbReference type="SUPFAM" id="SSF56112">
    <property type="entry name" value="Protein kinase-like (PK-like)"/>
    <property type="match status" value="1"/>
</dbReference>
<comment type="similarity">
    <text evidence="1">Belongs to the protein kinase superfamily. CAMK Ser/Thr protein kinase family.</text>
</comment>
<name>A0A182N2W3_9DIPT</name>
<keyword evidence="8" id="KW-0067">ATP-binding</keyword>
<evidence type="ECO:0000313" key="11">
    <source>
        <dbReference type="EnsemblMetazoa" id="ADIR001975-PA"/>
    </source>
</evidence>
<sequence length="102" mass="11494">MYLCSAALGRAPSSIMIQFRALTSGAEGVGLFRATEPYRPPHNHTTNTGRKRAMGVLHDNAKARREMELHWRASGCRNIVNIIDVYENSYSGNRCLLVVMEW</sequence>
<keyword evidence="5" id="KW-0808">Transferase</keyword>
<dbReference type="AlphaFoldDB" id="A0A182N2W3"/>
<keyword evidence="4" id="KW-0597">Phosphoprotein</keyword>
<evidence type="ECO:0000256" key="7">
    <source>
        <dbReference type="ARBA" id="ARBA00022777"/>
    </source>
</evidence>
<dbReference type="EnsemblMetazoa" id="ADIR001975-RA">
    <property type="protein sequence ID" value="ADIR001975-PA"/>
    <property type="gene ID" value="ADIR001975"/>
</dbReference>
<evidence type="ECO:0000256" key="10">
    <source>
        <dbReference type="ARBA" id="ARBA00048679"/>
    </source>
</evidence>
<evidence type="ECO:0000313" key="12">
    <source>
        <dbReference type="Proteomes" id="UP000075884"/>
    </source>
</evidence>
<dbReference type="InterPro" id="IPR011009">
    <property type="entry name" value="Kinase-like_dom_sf"/>
</dbReference>
<evidence type="ECO:0000256" key="9">
    <source>
        <dbReference type="ARBA" id="ARBA00047899"/>
    </source>
</evidence>
<dbReference type="GO" id="GO:0004674">
    <property type="term" value="F:protein serine/threonine kinase activity"/>
    <property type="evidence" value="ECO:0007669"/>
    <property type="project" value="UniProtKB-KW"/>
</dbReference>
<dbReference type="Gene3D" id="3.30.200.20">
    <property type="entry name" value="Phosphorylase Kinase, domain 1"/>
    <property type="match status" value="1"/>
</dbReference>
<keyword evidence="3" id="KW-0723">Serine/threonine-protein kinase</keyword>
<evidence type="ECO:0000256" key="8">
    <source>
        <dbReference type="ARBA" id="ARBA00022840"/>
    </source>
</evidence>
<keyword evidence="7" id="KW-0418">Kinase</keyword>
<dbReference type="VEuPathDB" id="VectorBase:ADIR001975"/>
<keyword evidence="6" id="KW-0547">Nucleotide-binding</keyword>
<accession>A0A182N2W3</accession>
<evidence type="ECO:0000256" key="2">
    <source>
        <dbReference type="ARBA" id="ARBA00012513"/>
    </source>
</evidence>
<keyword evidence="12" id="KW-1185">Reference proteome</keyword>
<evidence type="ECO:0000256" key="6">
    <source>
        <dbReference type="ARBA" id="ARBA00022741"/>
    </source>
</evidence>
<dbReference type="EC" id="2.7.11.1" evidence="2"/>
<protein>
    <recommendedName>
        <fullName evidence="2">non-specific serine/threonine protein kinase</fullName>
        <ecNumber evidence="2">2.7.11.1</ecNumber>
    </recommendedName>
</protein>
<dbReference type="GO" id="GO:0005524">
    <property type="term" value="F:ATP binding"/>
    <property type="evidence" value="ECO:0007669"/>
    <property type="project" value="UniProtKB-KW"/>
</dbReference>